<dbReference type="NCBIfam" id="TIGR02123">
    <property type="entry name" value="TRAP_fused"/>
    <property type="match status" value="1"/>
</dbReference>
<dbReference type="EMBL" id="QCZG01000008">
    <property type="protein sequence ID" value="PWA12543.1"/>
    <property type="molecule type" value="Genomic_DNA"/>
</dbReference>
<evidence type="ECO:0000259" key="2">
    <source>
        <dbReference type="Pfam" id="PF06808"/>
    </source>
</evidence>
<feature type="transmembrane region" description="Helical" evidence="1">
    <location>
        <begin position="520"/>
        <end position="539"/>
    </location>
</feature>
<evidence type="ECO:0000256" key="1">
    <source>
        <dbReference type="SAM" id="Phobius"/>
    </source>
</evidence>
<proteinExistence type="predicted"/>
<feature type="transmembrane region" description="Helical" evidence="1">
    <location>
        <begin position="338"/>
        <end position="357"/>
    </location>
</feature>
<keyword evidence="1" id="KW-1133">Transmembrane helix</keyword>
<dbReference type="InterPro" id="IPR010656">
    <property type="entry name" value="DctM"/>
</dbReference>
<feature type="transmembrane region" description="Helical" evidence="1">
    <location>
        <begin position="289"/>
        <end position="308"/>
    </location>
</feature>
<feature type="transmembrane region" description="Helical" evidence="1">
    <location>
        <begin position="587"/>
        <end position="613"/>
    </location>
</feature>
<dbReference type="Pfam" id="PF06808">
    <property type="entry name" value="DctM"/>
    <property type="match status" value="1"/>
</dbReference>
<feature type="transmembrane region" description="Helical" evidence="1">
    <location>
        <begin position="551"/>
        <end position="575"/>
    </location>
</feature>
<gene>
    <name evidence="3" type="ORF">DCC39_05905</name>
</gene>
<comment type="caution">
    <text evidence="3">The sequence shown here is derived from an EMBL/GenBank/DDBJ whole genome shotgun (WGS) entry which is preliminary data.</text>
</comment>
<feature type="transmembrane region" description="Helical" evidence="1">
    <location>
        <begin position="400"/>
        <end position="418"/>
    </location>
</feature>
<feature type="transmembrane region" description="Helical" evidence="1">
    <location>
        <begin position="430"/>
        <end position="454"/>
    </location>
</feature>
<reference evidence="3 4" key="1">
    <citation type="submission" date="2018-04" db="EMBL/GenBank/DDBJ databases">
        <title>Camelliibacillus theae gen. nov., sp. nov., isolated from Pu'er tea.</title>
        <authorList>
            <person name="Niu L."/>
        </authorList>
    </citation>
    <scope>NUCLEOTIDE SEQUENCE [LARGE SCALE GENOMIC DNA]</scope>
    <source>
        <strain evidence="3 4">T8</strain>
    </source>
</reference>
<organism evidence="3 4">
    <name type="scientific">Pueribacillus theae</name>
    <dbReference type="NCBI Taxonomy" id="2171751"/>
    <lineage>
        <taxon>Bacteria</taxon>
        <taxon>Bacillati</taxon>
        <taxon>Bacillota</taxon>
        <taxon>Bacilli</taxon>
        <taxon>Bacillales</taxon>
        <taxon>Bacillaceae</taxon>
        <taxon>Pueribacillus</taxon>
    </lineage>
</organism>
<evidence type="ECO:0000313" key="3">
    <source>
        <dbReference type="EMBL" id="PWA12543.1"/>
    </source>
</evidence>
<dbReference type="InterPro" id="IPR011853">
    <property type="entry name" value="TRAP_DctM-Dct_fused"/>
</dbReference>
<feature type="transmembrane region" description="Helical" evidence="1">
    <location>
        <begin position="123"/>
        <end position="143"/>
    </location>
</feature>
<dbReference type="PANTHER" id="PTHR43849">
    <property type="entry name" value="BLL3936 PROTEIN"/>
    <property type="match status" value="1"/>
</dbReference>
<keyword evidence="1" id="KW-0812">Transmembrane</keyword>
<sequence>MKKYLKLVSVIAIVWSLFQLYQAGVAPMAAQIQRALHVAFALGLTFALVRVGKNSKNLFLRNFDYLLVILSLATGAYVYFQAERLVSRIQFVSELTVLDYTVCILVVLLLLEASRRTIGKTMTILAVFFMIYAFAGPYFPGLLGHDGLSVKRMVEAMYFSLDGILGVPIGVSTDYVFYFVLFSAFLELSGGGQLFIDLALKATKRSKGGPAKAAILASGGMGTISGSAVANVASTGIFTIPLMKKAGFTPKFAASVEALASTGGQILPPIMGAAAFLMADTLGIPYTEVALAALIPAVIYYIMLYVTVHLRAGKIGMKAASKNSSSNDEKVSNEKEKILDKIHLLLPLLLLITLIFMGKTLSLAAFWSIVAVVVISYFRKSTRMGITKVLDALISGAKQAIQVAIPCAVAGIIVGVITHSSLGLKFSSLIIQWSFGVTILSVALVSIGCIILGMGMPTTSAYIMAAVLLAPSLQQLGFEPLASHMFILYFACFSMITPPVALASYSAASIAQSDTNQTGYYAFYLSIPAFLVAFSFVFNPPLLLVGNTLQIVISSVTTLLGVIALSSALIGYLLYSVNWLLRVALGIAAICLIVPNVFVSLIGLVIFVTILVIQAARKKNESKNIPDKESLEYSS</sequence>
<protein>
    <recommendedName>
        <fullName evidence="2">TRAP C4-dicarboxylate transport system permease DctM subunit domain-containing protein</fullName>
    </recommendedName>
</protein>
<keyword evidence="4" id="KW-1185">Reference proteome</keyword>
<dbReference type="RefSeq" id="WP_116553959.1">
    <property type="nucleotide sequence ID" value="NZ_QCZG01000008.1"/>
</dbReference>
<feature type="transmembrane region" description="Helical" evidence="1">
    <location>
        <begin position="486"/>
        <end position="508"/>
    </location>
</feature>
<dbReference type="PANTHER" id="PTHR43849:SF2">
    <property type="entry name" value="BLL3936 PROTEIN"/>
    <property type="match status" value="1"/>
</dbReference>
<accession>A0A2U1K6F4</accession>
<feature type="transmembrane region" description="Helical" evidence="1">
    <location>
        <begin position="175"/>
        <end position="196"/>
    </location>
</feature>
<dbReference type="AlphaFoldDB" id="A0A2U1K6F4"/>
<dbReference type="OrthoDB" id="9759894at2"/>
<name>A0A2U1K6F4_9BACI</name>
<feature type="transmembrane region" description="Helical" evidence="1">
    <location>
        <begin position="32"/>
        <end position="51"/>
    </location>
</feature>
<feature type="transmembrane region" description="Helical" evidence="1">
    <location>
        <begin position="363"/>
        <end position="379"/>
    </location>
</feature>
<feature type="domain" description="TRAP C4-dicarboxylate transport system permease DctM subunit" evidence="2">
    <location>
        <begin position="105"/>
        <end position="545"/>
    </location>
</feature>
<dbReference type="Proteomes" id="UP000245998">
    <property type="component" value="Unassembled WGS sequence"/>
</dbReference>
<evidence type="ECO:0000313" key="4">
    <source>
        <dbReference type="Proteomes" id="UP000245998"/>
    </source>
</evidence>
<keyword evidence="1" id="KW-0472">Membrane</keyword>
<feature type="transmembrane region" description="Helical" evidence="1">
    <location>
        <begin position="63"/>
        <end position="80"/>
    </location>
</feature>
<feature type="transmembrane region" description="Helical" evidence="1">
    <location>
        <begin position="92"/>
        <end position="111"/>
    </location>
</feature>